<dbReference type="EMBL" id="CACTIH010000227">
    <property type="protein sequence ID" value="CAA2957552.1"/>
    <property type="molecule type" value="Genomic_DNA"/>
</dbReference>
<protein>
    <submittedName>
        <fullName evidence="1">Uncharacterized protein</fullName>
    </submittedName>
</protein>
<dbReference type="AlphaFoldDB" id="A0A8S0Q0D9"/>
<evidence type="ECO:0000313" key="1">
    <source>
        <dbReference type="EMBL" id="CAA2957552.1"/>
    </source>
</evidence>
<evidence type="ECO:0000313" key="2">
    <source>
        <dbReference type="Proteomes" id="UP000594638"/>
    </source>
</evidence>
<proteinExistence type="predicted"/>
<dbReference type="Proteomes" id="UP000594638">
    <property type="component" value="Unassembled WGS sequence"/>
</dbReference>
<sequence>MSTSLMHKSRATCILPSLESFDLNFIIHLFLSPSYHLVMASGSPKKRGNAYLRDISLIKICTCARCD</sequence>
<accession>A0A8S0Q0D9</accession>
<organism evidence="1 2">
    <name type="scientific">Olea europaea subsp. europaea</name>
    <dbReference type="NCBI Taxonomy" id="158383"/>
    <lineage>
        <taxon>Eukaryota</taxon>
        <taxon>Viridiplantae</taxon>
        <taxon>Streptophyta</taxon>
        <taxon>Embryophyta</taxon>
        <taxon>Tracheophyta</taxon>
        <taxon>Spermatophyta</taxon>
        <taxon>Magnoliopsida</taxon>
        <taxon>eudicotyledons</taxon>
        <taxon>Gunneridae</taxon>
        <taxon>Pentapetalae</taxon>
        <taxon>asterids</taxon>
        <taxon>lamiids</taxon>
        <taxon>Lamiales</taxon>
        <taxon>Oleaceae</taxon>
        <taxon>Oleeae</taxon>
        <taxon>Olea</taxon>
    </lineage>
</organism>
<comment type="caution">
    <text evidence="1">The sequence shown here is derived from an EMBL/GenBank/DDBJ whole genome shotgun (WGS) entry which is preliminary data.</text>
</comment>
<gene>
    <name evidence="1" type="ORF">OLEA9_A051315</name>
</gene>
<keyword evidence="2" id="KW-1185">Reference proteome</keyword>
<reference evidence="1 2" key="1">
    <citation type="submission" date="2019-12" db="EMBL/GenBank/DDBJ databases">
        <authorList>
            <person name="Alioto T."/>
            <person name="Alioto T."/>
            <person name="Gomez Garrido J."/>
        </authorList>
    </citation>
    <scope>NUCLEOTIDE SEQUENCE [LARGE SCALE GENOMIC DNA]</scope>
</reference>
<name>A0A8S0Q0D9_OLEEU</name>
<dbReference type="Gramene" id="OE9A051315T1">
    <property type="protein sequence ID" value="OE9A051315C1"/>
    <property type="gene ID" value="OE9A051315"/>
</dbReference>